<protein>
    <submittedName>
        <fullName evidence="1">Uncharacterized protein</fullName>
    </submittedName>
</protein>
<organism evidence="1 2">
    <name type="scientific">Candidatus Accumulibacter affinis</name>
    <dbReference type="NCBI Taxonomy" id="2954384"/>
    <lineage>
        <taxon>Bacteria</taxon>
        <taxon>Pseudomonadati</taxon>
        <taxon>Pseudomonadota</taxon>
        <taxon>Betaproteobacteria</taxon>
        <taxon>Candidatus Accumulibacter</taxon>
    </lineage>
</organism>
<comment type="caution">
    <text evidence="1">The sequence shown here is derived from an EMBL/GenBank/DDBJ whole genome shotgun (WGS) entry which is preliminary data.</text>
</comment>
<sequence>MRQRDEKITMLGRELELLMRERQTLLQVVGATAALIASLDSRLLPTGAVKSADLVSSTLNALPDETLRDALAAVSAEIEEEESVVST</sequence>
<dbReference type="AlphaFoldDB" id="A0A935T9T5"/>
<proteinExistence type="predicted"/>
<dbReference type="Proteomes" id="UP000706151">
    <property type="component" value="Unassembled WGS sequence"/>
</dbReference>
<evidence type="ECO:0000313" key="2">
    <source>
        <dbReference type="Proteomes" id="UP000706151"/>
    </source>
</evidence>
<dbReference type="EMBL" id="JADJOT010000011">
    <property type="protein sequence ID" value="MBK7955665.1"/>
    <property type="molecule type" value="Genomic_DNA"/>
</dbReference>
<reference evidence="1 2" key="1">
    <citation type="submission" date="2020-10" db="EMBL/GenBank/DDBJ databases">
        <title>Connecting structure to function with the recovery of over 1000 high-quality activated sludge metagenome-assembled genomes encoding full-length rRNA genes using long-read sequencing.</title>
        <authorList>
            <person name="Singleton C.M."/>
            <person name="Petriglieri F."/>
            <person name="Kristensen J.M."/>
            <person name="Kirkegaard R.H."/>
            <person name="Michaelsen T.Y."/>
            <person name="Andersen M.H."/>
            <person name="Karst S.M."/>
            <person name="Dueholm M.S."/>
            <person name="Nielsen P.H."/>
            <person name="Albertsen M."/>
        </authorList>
    </citation>
    <scope>NUCLEOTIDE SEQUENCE [LARGE SCALE GENOMIC DNA]</scope>
    <source>
        <strain evidence="1">Fred_18-Q3-R57-64_BAT3C.720</strain>
    </source>
</reference>
<gene>
    <name evidence="1" type="ORF">IPK02_17845</name>
</gene>
<name>A0A935T9T5_9PROT</name>
<accession>A0A935T9T5</accession>
<evidence type="ECO:0000313" key="1">
    <source>
        <dbReference type="EMBL" id="MBK7955665.1"/>
    </source>
</evidence>